<feature type="region of interest" description="Disordered" evidence="1">
    <location>
        <begin position="13"/>
        <end position="42"/>
    </location>
</feature>
<dbReference type="Proteomes" id="UP000308697">
    <property type="component" value="Unassembled WGS sequence"/>
</dbReference>
<dbReference type="OrthoDB" id="4204791at2"/>
<reference evidence="2 3" key="1">
    <citation type="submission" date="2019-04" db="EMBL/GenBank/DDBJ databases">
        <title>Streptomyces piniterrae sp. nov., a heliquinomycin-producing actinomycete isolated from rhizosphere soil of Pinus yunnanensis.</title>
        <authorList>
            <person name="Zhuang X."/>
            <person name="Zhao J."/>
        </authorList>
    </citation>
    <scope>NUCLEOTIDE SEQUENCE [LARGE SCALE GENOMIC DNA]</scope>
    <source>
        <strain evidence="3">jys28</strain>
    </source>
</reference>
<gene>
    <name evidence="2" type="ORF">FCH28_32875</name>
</gene>
<evidence type="ECO:0000313" key="2">
    <source>
        <dbReference type="EMBL" id="TJZ43585.1"/>
    </source>
</evidence>
<organism evidence="2 3">
    <name type="scientific">Streptomyces piniterrae</name>
    <dbReference type="NCBI Taxonomy" id="2571125"/>
    <lineage>
        <taxon>Bacteria</taxon>
        <taxon>Bacillati</taxon>
        <taxon>Actinomycetota</taxon>
        <taxon>Actinomycetes</taxon>
        <taxon>Kitasatosporales</taxon>
        <taxon>Streptomycetaceae</taxon>
        <taxon>Streptomyces</taxon>
    </lineage>
</organism>
<name>A0A4U0MRP4_9ACTN</name>
<evidence type="ECO:0000256" key="1">
    <source>
        <dbReference type="SAM" id="MobiDB-lite"/>
    </source>
</evidence>
<evidence type="ECO:0008006" key="4">
    <source>
        <dbReference type="Google" id="ProtNLM"/>
    </source>
</evidence>
<dbReference type="AlphaFoldDB" id="A0A4U0MRP4"/>
<dbReference type="EMBL" id="SUMB01000014">
    <property type="protein sequence ID" value="TJZ43585.1"/>
    <property type="molecule type" value="Genomic_DNA"/>
</dbReference>
<comment type="caution">
    <text evidence="2">The sequence shown here is derived from an EMBL/GenBank/DDBJ whole genome shotgun (WGS) entry which is preliminary data.</text>
</comment>
<keyword evidence="3" id="KW-1185">Reference proteome</keyword>
<evidence type="ECO:0000313" key="3">
    <source>
        <dbReference type="Proteomes" id="UP000308697"/>
    </source>
</evidence>
<sequence length="206" mass="21266">MAAVVGVVVAMSGGDGESTVAGRPPGATGGGARPPAPEDVGKTYTKAPEGCDLIKPATLARIAPGTECVPSELDKSKIASMITRMPRWETRMGSGGSMLNMSVHLSVGPGSKGMYDMYKKSALTALKDMQTTTDSRSVGDLGDQAHVVHAVDKKLGSLAQAQVIVRSGNAVITVDYSYDTRDSAKGEKQSEDAAVAAARDVLGSIR</sequence>
<protein>
    <recommendedName>
        <fullName evidence="4">DUF3558 domain-containing protein</fullName>
    </recommendedName>
</protein>
<proteinExistence type="predicted"/>
<accession>A0A4U0MRP4</accession>